<dbReference type="EMBL" id="JYDJ01000154">
    <property type="protein sequence ID" value="KRX42039.1"/>
    <property type="molecule type" value="Genomic_DNA"/>
</dbReference>
<evidence type="ECO:0000313" key="1">
    <source>
        <dbReference type="EMBL" id="KRX42039.1"/>
    </source>
</evidence>
<protein>
    <submittedName>
        <fullName evidence="1">Uncharacterized protein</fullName>
    </submittedName>
</protein>
<keyword evidence="2" id="KW-1185">Reference proteome</keyword>
<dbReference type="Proteomes" id="UP000055048">
    <property type="component" value="Unassembled WGS sequence"/>
</dbReference>
<evidence type="ECO:0000313" key="2">
    <source>
        <dbReference type="Proteomes" id="UP000055048"/>
    </source>
</evidence>
<comment type="caution">
    <text evidence="1">The sequence shown here is derived from an EMBL/GenBank/DDBJ whole genome shotgun (WGS) entry which is preliminary data.</text>
</comment>
<dbReference type="AlphaFoldDB" id="A0A0V0TTY4"/>
<accession>A0A0V0TTY4</accession>
<sequence>MCMLSIIRRAKDPETRRMMVLNGTGLTIVLDTRQSSAVISDSSDHQSVYYQKLQFLTHLQERENGKHITALD</sequence>
<gene>
    <name evidence="1" type="ORF">T05_2262</name>
</gene>
<name>A0A0V0TTY4_9BILA</name>
<organism evidence="1 2">
    <name type="scientific">Trichinella murrelli</name>
    <dbReference type="NCBI Taxonomy" id="144512"/>
    <lineage>
        <taxon>Eukaryota</taxon>
        <taxon>Metazoa</taxon>
        <taxon>Ecdysozoa</taxon>
        <taxon>Nematoda</taxon>
        <taxon>Enoplea</taxon>
        <taxon>Dorylaimia</taxon>
        <taxon>Trichinellida</taxon>
        <taxon>Trichinellidae</taxon>
        <taxon>Trichinella</taxon>
    </lineage>
</organism>
<proteinExistence type="predicted"/>
<reference evidence="1 2" key="1">
    <citation type="submission" date="2015-01" db="EMBL/GenBank/DDBJ databases">
        <title>Evolution of Trichinella species and genotypes.</title>
        <authorList>
            <person name="Korhonen P.K."/>
            <person name="Edoardo P."/>
            <person name="Giuseppe L.R."/>
            <person name="Gasser R.B."/>
        </authorList>
    </citation>
    <scope>NUCLEOTIDE SEQUENCE [LARGE SCALE GENOMIC DNA]</scope>
    <source>
        <strain evidence="1">ISS417</strain>
    </source>
</reference>